<evidence type="ECO:0000256" key="3">
    <source>
        <dbReference type="ARBA" id="ARBA00022692"/>
    </source>
</evidence>
<feature type="transmembrane region" description="Helical" evidence="7">
    <location>
        <begin position="68"/>
        <end position="92"/>
    </location>
</feature>
<feature type="region of interest" description="Disordered" evidence="6">
    <location>
        <begin position="238"/>
        <end position="257"/>
    </location>
</feature>
<evidence type="ECO:0000313" key="10">
    <source>
        <dbReference type="Proteomes" id="UP000673383"/>
    </source>
</evidence>
<feature type="domain" description="ABC3 transporter permease C-terminal" evidence="8">
    <location>
        <begin position="1"/>
        <end position="99"/>
    </location>
</feature>
<protein>
    <recommendedName>
        <fullName evidence="8">ABC3 transporter permease C-terminal domain-containing protein</fullName>
    </recommendedName>
</protein>
<keyword evidence="3 7" id="KW-0812">Transmembrane</keyword>
<feature type="compositionally biased region" description="Basic and acidic residues" evidence="6">
    <location>
        <begin position="242"/>
        <end position="257"/>
    </location>
</feature>
<evidence type="ECO:0000256" key="5">
    <source>
        <dbReference type="ARBA" id="ARBA00023136"/>
    </source>
</evidence>
<keyword evidence="5 7" id="KW-0472">Membrane</keyword>
<dbReference type="AlphaFoldDB" id="A0A8I1Y6E2"/>
<dbReference type="Proteomes" id="UP000673383">
    <property type="component" value="Unassembled WGS sequence"/>
</dbReference>
<evidence type="ECO:0000313" key="9">
    <source>
        <dbReference type="EMBL" id="MBP1290958.1"/>
    </source>
</evidence>
<proteinExistence type="predicted"/>
<organism evidence="9 10">
    <name type="scientific">Bradyrhizobium elkanii</name>
    <dbReference type="NCBI Taxonomy" id="29448"/>
    <lineage>
        <taxon>Bacteria</taxon>
        <taxon>Pseudomonadati</taxon>
        <taxon>Pseudomonadota</taxon>
        <taxon>Alphaproteobacteria</taxon>
        <taxon>Hyphomicrobiales</taxon>
        <taxon>Nitrobacteraceae</taxon>
        <taxon>Bradyrhizobium</taxon>
    </lineage>
</organism>
<accession>A0A8I1Y6E2</accession>
<evidence type="ECO:0000256" key="7">
    <source>
        <dbReference type="SAM" id="Phobius"/>
    </source>
</evidence>
<evidence type="ECO:0000256" key="6">
    <source>
        <dbReference type="SAM" id="MobiDB-lite"/>
    </source>
</evidence>
<evidence type="ECO:0000256" key="2">
    <source>
        <dbReference type="ARBA" id="ARBA00022475"/>
    </source>
</evidence>
<comment type="caution">
    <text evidence="9">The sequence shown here is derived from an EMBL/GenBank/DDBJ whole genome shotgun (WGS) entry which is preliminary data.</text>
</comment>
<dbReference type="GO" id="GO:0005886">
    <property type="term" value="C:plasma membrane"/>
    <property type="evidence" value="ECO:0007669"/>
    <property type="project" value="UniProtKB-SubCell"/>
</dbReference>
<keyword evidence="4 7" id="KW-1133">Transmembrane helix</keyword>
<feature type="transmembrane region" description="Helical" evidence="7">
    <location>
        <begin position="21"/>
        <end position="48"/>
    </location>
</feature>
<dbReference type="RefSeq" id="WP_244980781.1">
    <property type="nucleotide sequence ID" value="NZ_JAFICZ010000001.1"/>
</dbReference>
<name>A0A8I1Y6E2_BRAEL</name>
<feature type="transmembrane region" description="Helical" evidence="7">
    <location>
        <begin position="145"/>
        <end position="164"/>
    </location>
</feature>
<keyword evidence="2" id="KW-1003">Cell membrane</keyword>
<evidence type="ECO:0000259" key="8">
    <source>
        <dbReference type="Pfam" id="PF02687"/>
    </source>
</evidence>
<gene>
    <name evidence="9" type="ORF">JOH49_000711</name>
</gene>
<dbReference type="Pfam" id="PF02687">
    <property type="entry name" value="FtsX"/>
    <property type="match status" value="1"/>
</dbReference>
<dbReference type="InterPro" id="IPR003838">
    <property type="entry name" value="ABC3_permease_C"/>
</dbReference>
<sequence>MTAQREQIAALKPLGFPNAALILHYLKLILVIVPVGSVLGIAAGWGFGKAMTSSYRGFFRLPELPFGLTPWSAALGIAISLTAASLGVLTALRQVVRLAPSVAMRPAAPLGFRRSWIEALLPRTATRSRRLMILRNTAGRPFRSLLTVTGVAFAIPMMVLGISWRDAINEMIDLQFSLVERGNTTVTFPHPMDRSIIRDLARELSRPGNEHAHHGPPYRDRRRCSGCRCGDGLAVGPGAGGGRDRCGDEGTVHRHRR</sequence>
<reference evidence="9" key="1">
    <citation type="submission" date="2021-02" db="EMBL/GenBank/DDBJ databases">
        <title>Genomic Encyclopedia of Type Strains, Phase IV (KMG-V): Genome sequencing to study the core and pangenomes of soil and plant-associated prokaryotes.</title>
        <authorList>
            <person name="Whitman W."/>
        </authorList>
    </citation>
    <scope>NUCLEOTIDE SEQUENCE</scope>
    <source>
        <strain evidence="9">USDA 406</strain>
    </source>
</reference>
<dbReference type="EMBL" id="JAFICZ010000001">
    <property type="protein sequence ID" value="MBP1290958.1"/>
    <property type="molecule type" value="Genomic_DNA"/>
</dbReference>
<comment type="subcellular location">
    <subcellularLocation>
        <location evidence="1">Cell membrane</location>
        <topology evidence="1">Multi-pass membrane protein</topology>
    </subcellularLocation>
</comment>
<evidence type="ECO:0000256" key="4">
    <source>
        <dbReference type="ARBA" id="ARBA00022989"/>
    </source>
</evidence>
<evidence type="ECO:0000256" key="1">
    <source>
        <dbReference type="ARBA" id="ARBA00004651"/>
    </source>
</evidence>